<reference evidence="1 2" key="1">
    <citation type="journal article" date="2013" name="BMC Genomics">
        <title>Comparative genomics of parasitic silkworm microsporidia reveal an association between genome expansion and host adaptation.</title>
        <authorList>
            <person name="Pan G."/>
            <person name="Xu J."/>
            <person name="Li T."/>
            <person name="Xia Q."/>
            <person name="Liu S.L."/>
            <person name="Zhang G."/>
            <person name="Li S."/>
            <person name="Li C."/>
            <person name="Liu H."/>
            <person name="Yang L."/>
            <person name="Liu T."/>
            <person name="Zhang X."/>
            <person name="Wu Z."/>
            <person name="Fan W."/>
            <person name="Dang X."/>
            <person name="Xiang H."/>
            <person name="Tao M."/>
            <person name="Li Y."/>
            <person name="Hu J."/>
            <person name="Li Z."/>
            <person name="Lin L."/>
            <person name="Luo J."/>
            <person name="Geng L."/>
            <person name="Wang L."/>
            <person name="Long M."/>
            <person name="Wan Y."/>
            <person name="He N."/>
            <person name="Zhang Z."/>
            <person name="Lu C."/>
            <person name="Keeling P.J."/>
            <person name="Wang J."/>
            <person name="Xiang Z."/>
            <person name="Zhou Z."/>
        </authorList>
    </citation>
    <scope>NUCLEOTIDE SEQUENCE [LARGE SCALE GENOMIC DNA]</scope>
    <source>
        <strain evidence="2">CQ1 / CVCC 102059</strain>
    </source>
</reference>
<dbReference type="VEuPathDB" id="MicrosporidiaDB:NBO_1168g0002"/>
<organism evidence="1 2">
    <name type="scientific">Nosema bombycis (strain CQ1 / CVCC 102059)</name>
    <name type="common">Microsporidian parasite</name>
    <name type="synonym">Pebrine of silkworm</name>
    <dbReference type="NCBI Taxonomy" id="578461"/>
    <lineage>
        <taxon>Eukaryota</taxon>
        <taxon>Fungi</taxon>
        <taxon>Fungi incertae sedis</taxon>
        <taxon>Microsporidia</taxon>
        <taxon>Nosematidae</taxon>
        <taxon>Nosema</taxon>
    </lineage>
</organism>
<keyword evidence="2" id="KW-1185">Reference proteome</keyword>
<protein>
    <submittedName>
        <fullName evidence="1">Uncharacterized protein</fullName>
    </submittedName>
</protein>
<sequence length="139" mass="16191">MLVDSDEELDKVFDDSLRISKVIKPKKILGDKTNLNVNLKEKVKSDLFDSSKLHFSYKINKEEECIKIDRQEKKDHDNKEMIDQMSDKENNTLLIENNNNVGNNVVNNIINKTTESLLNPNTEILLTNINPRITRFNFK</sequence>
<accession>R0KLH0</accession>
<dbReference type="Proteomes" id="UP000016927">
    <property type="component" value="Unassembled WGS sequence"/>
</dbReference>
<dbReference type="EMBL" id="KB910075">
    <property type="protein sequence ID" value="EOB11461.1"/>
    <property type="molecule type" value="Genomic_DNA"/>
</dbReference>
<evidence type="ECO:0000313" key="1">
    <source>
        <dbReference type="EMBL" id="EOB11461.1"/>
    </source>
</evidence>
<proteinExistence type="predicted"/>
<name>R0KLH0_NOSB1</name>
<dbReference type="HOGENOM" id="CLU_1845660_0_0_1"/>
<dbReference type="AlphaFoldDB" id="R0KLH0"/>
<gene>
    <name evidence="1" type="ORF">NBO_1168g0002</name>
</gene>
<evidence type="ECO:0000313" key="2">
    <source>
        <dbReference type="Proteomes" id="UP000016927"/>
    </source>
</evidence>